<dbReference type="Proteomes" id="UP000177725">
    <property type="component" value="Unassembled WGS sequence"/>
</dbReference>
<evidence type="ECO:0000313" key="1">
    <source>
        <dbReference type="EMBL" id="OGZ35060.1"/>
    </source>
</evidence>
<sequence>MEKVKEEGLQEKPGWDGRWKLACTMLRNPLDKISGEKEDRGFFEVEDMDEKAISPRFTGPNRIFEGIVGIDQFVPPNKMKFLGFSEDLRKQNKKGDGK</sequence>
<protein>
    <submittedName>
        <fullName evidence="1">Uncharacterized protein</fullName>
    </submittedName>
</protein>
<accession>A0A1G2FBS2</accession>
<organism evidence="1 2">
    <name type="scientific">Candidatus Portnoybacteria bacterium RBG_13_41_18</name>
    <dbReference type="NCBI Taxonomy" id="1801991"/>
    <lineage>
        <taxon>Bacteria</taxon>
        <taxon>Candidatus Portnoyibacteriota</taxon>
    </lineage>
</organism>
<evidence type="ECO:0000313" key="2">
    <source>
        <dbReference type="Proteomes" id="UP000177725"/>
    </source>
</evidence>
<comment type="caution">
    <text evidence="1">The sequence shown here is derived from an EMBL/GenBank/DDBJ whole genome shotgun (WGS) entry which is preliminary data.</text>
</comment>
<dbReference type="EMBL" id="MHMV01000004">
    <property type="protein sequence ID" value="OGZ35060.1"/>
    <property type="molecule type" value="Genomic_DNA"/>
</dbReference>
<proteinExistence type="predicted"/>
<gene>
    <name evidence="1" type="ORF">A2174_00540</name>
</gene>
<name>A0A1G2FBS2_9BACT</name>
<reference evidence="1 2" key="1">
    <citation type="journal article" date="2016" name="Nat. Commun.">
        <title>Thousands of microbial genomes shed light on interconnected biogeochemical processes in an aquifer system.</title>
        <authorList>
            <person name="Anantharaman K."/>
            <person name="Brown C.T."/>
            <person name="Hug L.A."/>
            <person name="Sharon I."/>
            <person name="Castelle C.J."/>
            <person name="Probst A.J."/>
            <person name="Thomas B.C."/>
            <person name="Singh A."/>
            <person name="Wilkins M.J."/>
            <person name="Karaoz U."/>
            <person name="Brodie E.L."/>
            <person name="Williams K.H."/>
            <person name="Hubbard S.S."/>
            <person name="Banfield J.F."/>
        </authorList>
    </citation>
    <scope>NUCLEOTIDE SEQUENCE [LARGE SCALE GENOMIC DNA]</scope>
</reference>
<dbReference type="AlphaFoldDB" id="A0A1G2FBS2"/>